<dbReference type="AlphaFoldDB" id="A0AAW3LUD3"/>
<accession>A0AAW3LUD3</accession>
<evidence type="ECO:0000313" key="1">
    <source>
        <dbReference type="EMBL" id="KTC57654.1"/>
    </source>
</evidence>
<dbReference type="Proteomes" id="UP000054513">
    <property type="component" value="Unassembled WGS sequence"/>
</dbReference>
<name>A0AAW3LUD3_PSESS</name>
<sequence>MASFPLSSQDILEPVHQLLNQATVNGITAFSDISSFIQKRHYALVCKGFLLTRLRLKPLFWGMCRGYNFLVNALLRLWVYGLETMLEVHTVSHVSCMFASRRRKEK</sequence>
<protein>
    <submittedName>
        <fullName evidence="1">Uncharacterized protein</fullName>
    </submittedName>
</protein>
<dbReference type="EMBL" id="LKCI01000070">
    <property type="protein sequence ID" value="KTC57654.1"/>
    <property type="molecule type" value="Genomic_DNA"/>
</dbReference>
<proteinExistence type="predicted"/>
<reference evidence="1 2" key="1">
    <citation type="submission" date="2015-09" db="EMBL/GenBank/DDBJ databases">
        <title>Genome sequence of ICMP 19499.</title>
        <authorList>
            <person name="Visnovsky S.B."/>
            <person name="Lu A."/>
            <person name="Panda P."/>
            <person name="Pitman A.R."/>
        </authorList>
    </citation>
    <scope>NUCLEOTIDE SEQUENCE [LARGE SCALE GENOMIC DNA]</scope>
    <source>
        <strain evidence="1 2">ICMP 19499</strain>
    </source>
</reference>
<evidence type="ECO:0000313" key="2">
    <source>
        <dbReference type="Proteomes" id="UP000054513"/>
    </source>
</evidence>
<gene>
    <name evidence="1" type="ORF">AO287_01160</name>
</gene>
<comment type="caution">
    <text evidence="1">The sequence shown here is derived from an EMBL/GenBank/DDBJ whole genome shotgun (WGS) entry which is preliminary data.</text>
</comment>
<organism evidence="1 2">
    <name type="scientific">Pseudomonas savastanoi</name>
    <name type="common">Pseudomonas syringae pv. savastanoi</name>
    <dbReference type="NCBI Taxonomy" id="29438"/>
    <lineage>
        <taxon>Bacteria</taxon>
        <taxon>Pseudomonadati</taxon>
        <taxon>Pseudomonadota</taxon>
        <taxon>Gammaproteobacteria</taxon>
        <taxon>Pseudomonadales</taxon>
        <taxon>Pseudomonadaceae</taxon>
        <taxon>Pseudomonas</taxon>
    </lineage>
</organism>